<dbReference type="PANTHER" id="PTHR46928:SF1">
    <property type="entry name" value="MESENCHYME-SPECIFIC CELL SURFACE GLYCOPROTEIN"/>
    <property type="match status" value="1"/>
</dbReference>
<gene>
    <name evidence="3" type="ORF">CBM15_12100</name>
</gene>
<dbReference type="RefSeq" id="WP_087617726.1">
    <property type="nucleotide sequence ID" value="NZ_JAFBEY010000006.1"/>
</dbReference>
<evidence type="ECO:0000313" key="3">
    <source>
        <dbReference type="EMBL" id="OUZ38490.1"/>
    </source>
</evidence>
<proteinExistence type="predicted"/>
<accession>A0ABX3ZFZ1</accession>
<dbReference type="NCBIfam" id="NF038117">
    <property type="entry name" value="choice_anch_I"/>
    <property type="match status" value="1"/>
</dbReference>
<dbReference type="Pfam" id="PF22494">
    <property type="entry name" value="choice_anch_I"/>
    <property type="match status" value="2"/>
</dbReference>
<comment type="caution">
    <text evidence="3">The sequence shown here is derived from an EMBL/GenBank/DDBJ whole genome shotgun (WGS) entry which is preliminary data.</text>
</comment>
<keyword evidence="1" id="KW-0732">Signal</keyword>
<feature type="chain" id="PRO_5046758141" evidence="1">
    <location>
        <begin position="25"/>
        <end position="687"/>
    </location>
</feature>
<dbReference type="Gene3D" id="2.130.10.10">
    <property type="entry name" value="YVTN repeat-like/Quinoprotein amine dehydrogenase"/>
    <property type="match status" value="1"/>
</dbReference>
<protein>
    <submittedName>
        <fullName evidence="3">1,4-beta-xylanase</fullName>
    </submittedName>
</protein>
<reference evidence="3 4" key="1">
    <citation type="journal article" date="2017" name="Int. J. Syst. Evol. Microbiol.">
        <title>Solibacillus kalamii sp. nov., isolated from a high-efficiency particulate arrestance filter system used in the International Space Station.</title>
        <authorList>
            <person name="Checinska Sielaff A."/>
            <person name="Kumar R.M."/>
            <person name="Pal D."/>
            <person name="Mayilraj S."/>
            <person name="Venkateswaran K."/>
        </authorList>
    </citation>
    <scope>NUCLEOTIDE SEQUENCE [LARGE SCALE GENOMIC DNA]</scope>
    <source>
        <strain evidence="3 4">ISSFR-015</strain>
    </source>
</reference>
<evidence type="ECO:0000313" key="4">
    <source>
        <dbReference type="Proteomes" id="UP000196594"/>
    </source>
</evidence>
<dbReference type="Proteomes" id="UP000196594">
    <property type="component" value="Unassembled WGS sequence"/>
</dbReference>
<name>A0ABX3ZFZ1_9BACL</name>
<feature type="domain" description="SLH" evidence="2">
    <location>
        <begin position="512"/>
        <end position="575"/>
    </location>
</feature>
<dbReference type="InterPro" id="IPR001119">
    <property type="entry name" value="SLH_dom"/>
</dbReference>
<evidence type="ECO:0000256" key="1">
    <source>
        <dbReference type="SAM" id="SignalP"/>
    </source>
</evidence>
<evidence type="ECO:0000259" key="2">
    <source>
        <dbReference type="PROSITE" id="PS51272"/>
    </source>
</evidence>
<dbReference type="InterPro" id="IPR015943">
    <property type="entry name" value="WD40/YVTN_repeat-like_dom_sf"/>
</dbReference>
<dbReference type="PANTHER" id="PTHR46928">
    <property type="entry name" value="MESENCHYME-SPECIFIC CELL SURFACE GLYCOPROTEIN"/>
    <property type="match status" value="1"/>
</dbReference>
<organism evidence="3 4">
    <name type="scientific">Solibacillus kalamii</name>
    <dbReference type="NCBI Taxonomy" id="1748298"/>
    <lineage>
        <taxon>Bacteria</taxon>
        <taxon>Bacillati</taxon>
        <taxon>Bacillota</taxon>
        <taxon>Bacilli</taxon>
        <taxon>Bacillales</taxon>
        <taxon>Caryophanaceae</taxon>
        <taxon>Solibacillus</taxon>
    </lineage>
</organism>
<dbReference type="InterPro" id="IPR055188">
    <property type="entry name" value="Choice_anch_I"/>
</dbReference>
<dbReference type="EMBL" id="NHNT01000008">
    <property type="protein sequence ID" value="OUZ38490.1"/>
    <property type="molecule type" value="Genomic_DNA"/>
</dbReference>
<sequence length="687" mass="74159">MSKKLLAAALIGAAVTTPAIVAEAALSLDARYDSGVQNEDGGTTEIVAYNPHTHSTYTVNGETKKIEAIALDYIKDEAMTLKPFLSIDIAKTIATFDQTFEYGDLTSITVHPKENVIAVSVQAEGYNTAGYAVVLTGDGKLLCATKVGIQPDNITFTTDGTKLLTANEGEPREGYGADIVDPIGSVSVIDTANGFDALTAETLFFEAFDTAEKRAELVADNVILKKNTNPSDDLEPEYIAVNEASTMAYVALQENNAVATIDLTSNEVVSVKGLGFKDHSKPGNEIDLLKDGKIEIKNENYFGIYMPDGMATVTINGKDYLVTANEGDGREWGEEQSENFHLNEIETDEEIVTYDTSGYDGFAEGQDYIFGARSFAIFDAETMDAVFESGSDFEKITAQQHPEFFNASNTNVKLDSRSGKKGPEPEDVKIGKIGDEIFAYIGLERIGGVMMYNITNPASAKFVDYLNLRDFSDDIKGDVSPEGMAVITKEDKPQLIVGHEVSGTVTVLNVKEELPAFKDIENHPDKEAIANVTKRGLFNGVNDKTFAPNKPFSRSHAALVLHRLAGTPAKNTTNFNDVKASATEDAVSWAVANQFISPLNNKVFGAAKPITREEFAVAVYNVLKAVGQITAAEAPVYKDDEKIAAHAKEAVASLKAAGIMTGTNNEFHPKQSLTRAQAAVVLDKLLK</sequence>
<dbReference type="PROSITE" id="PS51272">
    <property type="entry name" value="SLH"/>
    <property type="match status" value="2"/>
</dbReference>
<dbReference type="SUPFAM" id="SSF75011">
    <property type="entry name" value="3-carboxy-cis,cis-mucoante lactonizing enzyme"/>
    <property type="match status" value="1"/>
</dbReference>
<dbReference type="InterPro" id="IPR052956">
    <property type="entry name" value="Mesenchyme-surface_protein"/>
</dbReference>
<keyword evidence="4" id="KW-1185">Reference proteome</keyword>
<dbReference type="Pfam" id="PF00395">
    <property type="entry name" value="SLH"/>
    <property type="match status" value="3"/>
</dbReference>
<feature type="signal peptide" evidence="1">
    <location>
        <begin position="1"/>
        <end position="24"/>
    </location>
</feature>
<feature type="domain" description="SLH" evidence="2">
    <location>
        <begin position="634"/>
        <end position="687"/>
    </location>
</feature>